<accession>A0A371HJP5</accession>
<name>A0A371HJP5_MUCPR</name>
<feature type="compositionally biased region" description="Basic residues" evidence="1">
    <location>
        <begin position="87"/>
        <end position="97"/>
    </location>
</feature>
<evidence type="ECO:0000313" key="4">
    <source>
        <dbReference type="Proteomes" id="UP000257109"/>
    </source>
</evidence>
<feature type="domain" description="Tf2-1-like SH3-like" evidence="2">
    <location>
        <begin position="6"/>
        <end position="53"/>
    </location>
</feature>
<feature type="compositionally biased region" description="Basic and acidic residues" evidence="1">
    <location>
        <begin position="68"/>
        <end position="86"/>
    </location>
</feature>
<evidence type="ECO:0000259" key="2">
    <source>
        <dbReference type="Pfam" id="PF24626"/>
    </source>
</evidence>
<dbReference type="Proteomes" id="UP000257109">
    <property type="component" value="Unassembled WGS sequence"/>
</dbReference>
<organism evidence="3 4">
    <name type="scientific">Mucuna pruriens</name>
    <name type="common">Velvet bean</name>
    <name type="synonym">Dolichos pruriens</name>
    <dbReference type="NCBI Taxonomy" id="157652"/>
    <lineage>
        <taxon>Eukaryota</taxon>
        <taxon>Viridiplantae</taxon>
        <taxon>Streptophyta</taxon>
        <taxon>Embryophyta</taxon>
        <taxon>Tracheophyta</taxon>
        <taxon>Spermatophyta</taxon>
        <taxon>Magnoliopsida</taxon>
        <taxon>eudicotyledons</taxon>
        <taxon>Gunneridae</taxon>
        <taxon>Pentapetalae</taxon>
        <taxon>rosids</taxon>
        <taxon>fabids</taxon>
        <taxon>Fabales</taxon>
        <taxon>Fabaceae</taxon>
        <taxon>Papilionoideae</taxon>
        <taxon>50 kb inversion clade</taxon>
        <taxon>NPAAA clade</taxon>
        <taxon>indigoferoid/millettioid clade</taxon>
        <taxon>Phaseoleae</taxon>
        <taxon>Mucuna</taxon>
    </lineage>
</organism>
<dbReference type="PANTHER" id="PTHR35046:SF9">
    <property type="entry name" value="RNA-DIRECTED DNA POLYMERASE"/>
    <property type="match status" value="1"/>
</dbReference>
<reference evidence="3" key="1">
    <citation type="submission" date="2018-05" db="EMBL/GenBank/DDBJ databases">
        <title>Draft genome of Mucuna pruriens seed.</title>
        <authorList>
            <person name="Nnadi N.E."/>
            <person name="Vos R."/>
            <person name="Hasami M.H."/>
            <person name="Devisetty U.K."/>
            <person name="Aguiy J.C."/>
        </authorList>
    </citation>
    <scope>NUCLEOTIDE SEQUENCE [LARGE SCALE GENOMIC DNA]</scope>
    <source>
        <strain evidence="3">JCA_2017</strain>
    </source>
</reference>
<dbReference type="AlphaFoldDB" id="A0A371HJP5"/>
<dbReference type="Pfam" id="PF24626">
    <property type="entry name" value="SH3_Tf2-1"/>
    <property type="match status" value="1"/>
</dbReference>
<dbReference type="OrthoDB" id="1432277at2759"/>
<evidence type="ECO:0000313" key="3">
    <source>
        <dbReference type="EMBL" id="RDY03025.1"/>
    </source>
</evidence>
<evidence type="ECO:0000256" key="1">
    <source>
        <dbReference type="SAM" id="MobiDB-lite"/>
    </source>
</evidence>
<dbReference type="PANTHER" id="PTHR35046">
    <property type="entry name" value="ZINC KNUCKLE (CCHC-TYPE) FAMILY PROTEIN"/>
    <property type="match status" value="1"/>
</dbReference>
<keyword evidence="4" id="KW-1185">Reference proteome</keyword>
<proteinExistence type="predicted"/>
<dbReference type="EMBL" id="QJKJ01002402">
    <property type="protein sequence ID" value="RDY03025.1"/>
    <property type="molecule type" value="Genomic_DNA"/>
</dbReference>
<comment type="caution">
    <text evidence="3">The sequence shown here is derived from an EMBL/GenBank/DDBJ whole genome shotgun (WGS) entry which is preliminary data.</text>
</comment>
<feature type="non-terminal residue" evidence="3">
    <location>
        <position position="1"/>
    </location>
</feature>
<protein>
    <recommendedName>
        <fullName evidence="2">Tf2-1-like SH3-like domain-containing protein</fullName>
    </recommendedName>
</protein>
<dbReference type="InterPro" id="IPR056924">
    <property type="entry name" value="SH3_Tf2-1"/>
</dbReference>
<gene>
    <name evidence="3" type="ORF">CR513_13428</name>
</gene>
<sequence length="131" mass="15311">MAFEPGDCVWVHRKKERFPTQRKHKLQPRRDGTLQVLERTNDNTYKLDLSTAYGNEFDSRTNPFEEGGNDRNPTDKDKDNLRDTRGHMTRSKTKMMKKSLSDISLRIKKSLKQSESEAAPKWVTLLQVDED</sequence>
<feature type="region of interest" description="Disordered" evidence="1">
    <location>
        <begin position="48"/>
        <end position="99"/>
    </location>
</feature>